<evidence type="ECO:0000256" key="3">
    <source>
        <dbReference type="ARBA" id="ARBA00022481"/>
    </source>
</evidence>
<dbReference type="AlphaFoldDB" id="A0A3N9U2G3"/>
<dbReference type="Proteomes" id="UP000281112">
    <property type="component" value="Unassembled WGS sequence"/>
</dbReference>
<evidence type="ECO:0000256" key="6">
    <source>
        <dbReference type="ARBA" id="ARBA00022989"/>
    </source>
</evidence>
<evidence type="ECO:0000256" key="8">
    <source>
        <dbReference type="ARBA" id="ARBA00023224"/>
    </source>
</evidence>
<dbReference type="OrthoDB" id="8724845at2"/>
<feature type="transmembrane region" description="Helical" evidence="11">
    <location>
        <begin position="7"/>
        <end position="24"/>
    </location>
</feature>
<dbReference type="RefSeq" id="WP_124938112.1">
    <property type="nucleotide sequence ID" value="NZ_RJVQ01000007.1"/>
</dbReference>
<keyword evidence="8 10" id="KW-0807">Transducer</keyword>
<dbReference type="PROSITE" id="PS51060">
    <property type="entry name" value="PARP_ALPHA_HD"/>
    <property type="match status" value="1"/>
</dbReference>
<keyword evidence="5 11" id="KW-0812">Transmembrane</keyword>
<sequence>MKIKQKLYVLGFAAIVGIVVLIGANKQFSSQTRELAHARVLVDRLEIRLLNLRRNEKDFLLRESSKYLDTFKQNRDLFLTLEQELASILDSHKLSSSSKLRSDLIAYSEGFEKLVAAKETLGLSSESGMLAKYNQLLNSAIEAANSEQKLALIQLDDAVSQGNFASESNIQQFSTLLEQAKAVVAQRNVIGVEYNKGLMGNARGFSHTVEEQFSSFSTLLNNEILKEQHYLNRIETGISIIVIVVILGFIFQISRTINSSVTRLLSVIENISSTNNVGLRVSLNGNDELSSIGKYFNQLLDKIEALIKNSQIKSRELSSSTVKMHGETEGVISQFHVQAEHTDMMATSVQEMVSTIGEISESTNVAVEGVQQAAKNASQGRAVVETTLKNIDQLSHRLQTSQASISSLNEFVEQIGGAVTIIQGIAEQTNLLALNAAIEAARAGEQGRGFAVVADEVRSLATRTHKSTEDITKVVCSIQTQMNTVVSEIELCTEQGRETQSDSEILDESLQQIISDMHEIQSNSERIAAAIEEQGIVMNQVSESITELNSISENNMNSAKEVLIEIDQVSGQAKEMDRAVSEFKTN</sequence>
<dbReference type="GO" id="GO:0003950">
    <property type="term" value="F:NAD+ poly-ADP-ribosyltransferase activity"/>
    <property type="evidence" value="ECO:0007669"/>
    <property type="project" value="InterPro"/>
</dbReference>
<evidence type="ECO:0000256" key="7">
    <source>
        <dbReference type="ARBA" id="ARBA00023136"/>
    </source>
</evidence>
<keyword evidence="3" id="KW-0488">Methylation</keyword>
<reference evidence="15 16" key="1">
    <citation type="submission" date="2018-11" db="EMBL/GenBank/DDBJ databases">
        <title>Vibrio LJC006 sp. nov., isolated from seawater during the bloom of the enteromorpha.</title>
        <authorList>
            <person name="Liang J."/>
        </authorList>
    </citation>
    <scope>NUCLEOTIDE SEQUENCE [LARGE SCALE GENOMIC DNA]</scope>
    <source>
        <strain evidence="15 16">LJC006</strain>
    </source>
</reference>
<dbReference type="PROSITE" id="PS50885">
    <property type="entry name" value="HAMP"/>
    <property type="match status" value="1"/>
</dbReference>
<dbReference type="GO" id="GO:0007165">
    <property type="term" value="P:signal transduction"/>
    <property type="evidence" value="ECO:0007669"/>
    <property type="project" value="UniProtKB-KW"/>
</dbReference>
<dbReference type="PROSITE" id="PS50111">
    <property type="entry name" value="CHEMOTAXIS_TRANSDUC_2"/>
    <property type="match status" value="1"/>
</dbReference>
<name>A0A3N9U2G3_9VIBR</name>
<keyword evidence="4" id="KW-0145">Chemotaxis</keyword>
<dbReference type="Pfam" id="PF00015">
    <property type="entry name" value="MCPsignal"/>
    <property type="match status" value="1"/>
</dbReference>
<comment type="subcellular location">
    <subcellularLocation>
        <location evidence="1">Cell membrane</location>
        <topology evidence="1">Multi-pass membrane protein</topology>
    </subcellularLocation>
</comment>
<dbReference type="GO" id="GO:0006935">
    <property type="term" value="P:chemotaxis"/>
    <property type="evidence" value="ECO:0007669"/>
    <property type="project" value="UniProtKB-KW"/>
</dbReference>
<feature type="domain" description="Methyl-accepting transducer" evidence="12">
    <location>
        <begin position="313"/>
        <end position="549"/>
    </location>
</feature>
<evidence type="ECO:0000256" key="1">
    <source>
        <dbReference type="ARBA" id="ARBA00004651"/>
    </source>
</evidence>
<evidence type="ECO:0000256" key="10">
    <source>
        <dbReference type="PROSITE-ProRule" id="PRU00284"/>
    </source>
</evidence>
<evidence type="ECO:0000313" key="16">
    <source>
        <dbReference type="Proteomes" id="UP000281112"/>
    </source>
</evidence>
<dbReference type="CDD" id="cd11386">
    <property type="entry name" value="MCP_signal"/>
    <property type="match status" value="1"/>
</dbReference>
<dbReference type="Gene3D" id="1.10.287.950">
    <property type="entry name" value="Methyl-accepting chemotaxis protein"/>
    <property type="match status" value="1"/>
</dbReference>
<evidence type="ECO:0000259" key="14">
    <source>
        <dbReference type="PROSITE" id="PS51060"/>
    </source>
</evidence>
<evidence type="ECO:0000256" key="4">
    <source>
        <dbReference type="ARBA" id="ARBA00022500"/>
    </source>
</evidence>
<dbReference type="EMBL" id="RJVQ01000007">
    <property type="protein sequence ID" value="RQW62116.1"/>
    <property type="molecule type" value="Genomic_DNA"/>
</dbReference>
<dbReference type="InterPro" id="IPR003660">
    <property type="entry name" value="HAMP_dom"/>
</dbReference>
<evidence type="ECO:0000313" key="15">
    <source>
        <dbReference type="EMBL" id="RQW62116.1"/>
    </source>
</evidence>
<evidence type="ECO:0000256" key="9">
    <source>
        <dbReference type="ARBA" id="ARBA00029447"/>
    </source>
</evidence>
<keyword evidence="6 11" id="KW-1133">Transmembrane helix</keyword>
<dbReference type="Pfam" id="PF00672">
    <property type="entry name" value="HAMP"/>
    <property type="match status" value="1"/>
</dbReference>
<gene>
    <name evidence="15" type="ORF">EES38_15475</name>
</gene>
<comment type="similarity">
    <text evidence="9">Belongs to the methyl-accepting chemotaxis (MCP) protein family.</text>
</comment>
<keyword evidence="16" id="KW-1185">Reference proteome</keyword>
<keyword evidence="7 11" id="KW-0472">Membrane</keyword>
<dbReference type="InterPro" id="IPR004089">
    <property type="entry name" value="MCPsignal_dom"/>
</dbReference>
<organism evidence="15 16">
    <name type="scientific">Vibrio viridaestus</name>
    <dbReference type="NCBI Taxonomy" id="2487322"/>
    <lineage>
        <taxon>Bacteria</taxon>
        <taxon>Pseudomonadati</taxon>
        <taxon>Pseudomonadota</taxon>
        <taxon>Gammaproteobacteria</taxon>
        <taxon>Vibrionales</taxon>
        <taxon>Vibrionaceae</taxon>
        <taxon>Vibrio</taxon>
    </lineage>
</organism>
<dbReference type="PANTHER" id="PTHR32089:SF39">
    <property type="entry name" value="METHYL-ACCEPTING CHEMOTAXIS PROTEIN HLYB"/>
    <property type="match status" value="1"/>
</dbReference>
<evidence type="ECO:0000256" key="5">
    <source>
        <dbReference type="ARBA" id="ARBA00022692"/>
    </source>
</evidence>
<proteinExistence type="inferred from homology"/>
<dbReference type="SUPFAM" id="SSF58104">
    <property type="entry name" value="Methyl-accepting chemotaxis protein (MCP) signaling domain"/>
    <property type="match status" value="1"/>
</dbReference>
<dbReference type="PANTHER" id="PTHR32089">
    <property type="entry name" value="METHYL-ACCEPTING CHEMOTAXIS PROTEIN MCPB"/>
    <property type="match status" value="1"/>
</dbReference>
<evidence type="ECO:0000256" key="2">
    <source>
        <dbReference type="ARBA" id="ARBA00022475"/>
    </source>
</evidence>
<feature type="domain" description="HAMP" evidence="13">
    <location>
        <begin position="255"/>
        <end position="308"/>
    </location>
</feature>
<evidence type="ECO:0000259" key="12">
    <source>
        <dbReference type="PROSITE" id="PS50111"/>
    </source>
</evidence>
<dbReference type="InterPro" id="IPR004102">
    <property type="entry name" value="Poly(ADP-ribose)pol_reg_dom"/>
</dbReference>
<feature type="domain" description="PARP alpha-helical" evidence="14">
    <location>
        <begin position="507"/>
        <end position="586"/>
    </location>
</feature>
<dbReference type="SMART" id="SM00283">
    <property type="entry name" value="MA"/>
    <property type="match status" value="1"/>
</dbReference>
<dbReference type="SMART" id="SM00304">
    <property type="entry name" value="HAMP"/>
    <property type="match status" value="1"/>
</dbReference>
<dbReference type="FunFam" id="1.10.287.950:FF:000001">
    <property type="entry name" value="Methyl-accepting chemotaxis sensory transducer"/>
    <property type="match status" value="1"/>
</dbReference>
<comment type="caution">
    <text evidence="15">The sequence shown here is derived from an EMBL/GenBank/DDBJ whole genome shotgun (WGS) entry which is preliminary data.</text>
</comment>
<accession>A0A3N9U2G3</accession>
<evidence type="ECO:0000256" key="11">
    <source>
        <dbReference type="SAM" id="Phobius"/>
    </source>
</evidence>
<evidence type="ECO:0000259" key="13">
    <source>
        <dbReference type="PROSITE" id="PS50885"/>
    </source>
</evidence>
<protein>
    <submittedName>
        <fullName evidence="15">Methyl-accepting chemotaxis protein</fullName>
    </submittedName>
</protein>
<keyword evidence="2" id="KW-1003">Cell membrane</keyword>
<dbReference type="GO" id="GO:0005886">
    <property type="term" value="C:plasma membrane"/>
    <property type="evidence" value="ECO:0007669"/>
    <property type="project" value="UniProtKB-SubCell"/>
</dbReference>